<evidence type="ECO:0000313" key="3">
    <source>
        <dbReference type="Proteomes" id="UP001165083"/>
    </source>
</evidence>
<dbReference type="Pfam" id="PF03372">
    <property type="entry name" value="Exo_endo_phos"/>
    <property type="match status" value="1"/>
</dbReference>
<organism evidence="2 3">
    <name type="scientific">Phytophthora lilii</name>
    <dbReference type="NCBI Taxonomy" id="2077276"/>
    <lineage>
        <taxon>Eukaryota</taxon>
        <taxon>Sar</taxon>
        <taxon>Stramenopiles</taxon>
        <taxon>Oomycota</taxon>
        <taxon>Peronosporomycetes</taxon>
        <taxon>Peronosporales</taxon>
        <taxon>Peronosporaceae</taxon>
        <taxon>Phytophthora</taxon>
    </lineage>
</organism>
<evidence type="ECO:0000259" key="1">
    <source>
        <dbReference type="Pfam" id="PF03372"/>
    </source>
</evidence>
<sequence>MPLLSYSRSYTPTAEDVGHVIRVECKATKRVGGGVLTKTVDTGIVLPCKCVLCCSARLVHSCFAETDACGSTKVPPMPPRRQMLANVNEERLTPRLRQIGVFRVLTYNILAEIYATRQMYPYCPIWALSWSFRRELLKRELQSYNADIICLQEVQGDHYKNFFAPMLDEWGYEGWYLKKSRESMGLEGKVDGCALFYKRNRFILKERYPIDFNDLTNDFLTQVQTEFDLDYQGPSMAAREMFLSTLSKMRQRLQRDNVAQIAVLEVVPSNNEVVARKSQSGPLLCIANVHIFSNPKFPDVKMWQTNMLAKQVGWFKVCNETRDQLLLTF</sequence>
<protein>
    <submittedName>
        <fullName evidence="2">Unnamed protein product</fullName>
    </submittedName>
</protein>
<keyword evidence="3" id="KW-1185">Reference proteome</keyword>
<dbReference type="Proteomes" id="UP001165083">
    <property type="component" value="Unassembled WGS sequence"/>
</dbReference>
<name>A0A9W6TP14_9STRA</name>
<dbReference type="AlphaFoldDB" id="A0A9W6TP14"/>
<proteinExistence type="predicted"/>
<dbReference type="Gene3D" id="3.60.10.10">
    <property type="entry name" value="Endonuclease/exonuclease/phosphatase"/>
    <property type="match status" value="1"/>
</dbReference>
<dbReference type="InterPro" id="IPR036691">
    <property type="entry name" value="Endo/exonu/phosph_ase_sf"/>
</dbReference>
<dbReference type="PANTHER" id="PTHR12121:SF34">
    <property type="entry name" value="PROTEIN ANGEL"/>
    <property type="match status" value="1"/>
</dbReference>
<accession>A0A9W6TP14</accession>
<dbReference type="SUPFAM" id="SSF56219">
    <property type="entry name" value="DNase I-like"/>
    <property type="match status" value="1"/>
</dbReference>
<dbReference type="InterPro" id="IPR050410">
    <property type="entry name" value="CCR4/nocturin_mRNA_transcr"/>
</dbReference>
<reference evidence="2" key="1">
    <citation type="submission" date="2023-04" db="EMBL/GenBank/DDBJ databases">
        <title>Phytophthora lilii NBRC 32176.</title>
        <authorList>
            <person name="Ichikawa N."/>
            <person name="Sato H."/>
            <person name="Tonouchi N."/>
        </authorList>
    </citation>
    <scope>NUCLEOTIDE SEQUENCE</scope>
    <source>
        <strain evidence="2">NBRC 32176</strain>
    </source>
</reference>
<comment type="caution">
    <text evidence="2">The sequence shown here is derived from an EMBL/GenBank/DDBJ whole genome shotgun (WGS) entry which is preliminary data.</text>
</comment>
<evidence type="ECO:0000313" key="2">
    <source>
        <dbReference type="EMBL" id="GMF17261.1"/>
    </source>
</evidence>
<feature type="domain" description="Endonuclease/exonuclease/phosphatase" evidence="1">
    <location>
        <begin position="105"/>
        <end position="233"/>
    </location>
</feature>
<dbReference type="EMBL" id="BSXW01000276">
    <property type="protein sequence ID" value="GMF17261.1"/>
    <property type="molecule type" value="Genomic_DNA"/>
</dbReference>
<dbReference type="OrthoDB" id="428734at2759"/>
<dbReference type="PANTHER" id="PTHR12121">
    <property type="entry name" value="CARBON CATABOLITE REPRESSOR PROTEIN 4"/>
    <property type="match status" value="1"/>
</dbReference>
<dbReference type="GO" id="GO:0000175">
    <property type="term" value="F:3'-5'-RNA exonuclease activity"/>
    <property type="evidence" value="ECO:0007669"/>
    <property type="project" value="TreeGrafter"/>
</dbReference>
<dbReference type="InterPro" id="IPR005135">
    <property type="entry name" value="Endo/exonuclease/phosphatase"/>
</dbReference>
<gene>
    <name evidence="2" type="ORF">Plil01_000628600</name>
</gene>